<organism evidence="2 3">
    <name type="scientific">Billgrantia gudaonensis</name>
    <dbReference type="NCBI Taxonomy" id="376427"/>
    <lineage>
        <taxon>Bacteria</taxon>
        <taxon>Pseudomonadati</taxon>
        <taxon>Pseudomonadota</taxon>
        <taxon>Gammaproteobacteria</taxon>
        <taxon>Oceanospirillales</taxon>
        <taxon>Halomonadaceae</taxon>
        <taxon>Billgrantia</taxon>
    </lineage>
</organism>
<dbReference type="PANTHER" id="PTHR43581">
    <property type="entry name" value="ATP/GTP PHOSPHATASE"/>
    <property type="match status" value="1"/>
</dbReference>
<keyword evidence="3" id="KW-1185">Reference proteome</keyword>
<dbReference type="PANTHER" id="PTHR43581:SF2">
    <property type="entry name" value="EXCINUCLEASE ATPASE SUBUNIT"/>
    <property type="match status" value="1"/>
</dbReference>
<name>A0A1G9DTD7_9GAMM</name>
<sequence length="474" mass="54303">MEEKTKGPILWFGNYVDFGDFDAAINALRNCDEIFFDFDLSISRSEDYISETFDDEDNLIDIVIQKERFSISPNISIGVSNYNNTTSASSLKIELDNTVVDLKIKNNDVYSFVARNDKVGYEVEFEKSYRVIAGSLIPRVIFKERSSGKRVFLSRQIFPEIVEKMKDYLMSWHHKTKQPDSVLSAIKSMGLMGKEEGFSYFKKAFYSNSQFQKNVEGYEDEVGEVIQMYNLCLHITDVVQEANSTLNSFFLGVRYLGPVRASAERFYRYQDLQVDEIDHLGSNLPMVINSLDSRQKSLLKNWMEENFGFSLEMSGKGSHYALLIKEEGEGKYFNISDMGFGYSQVLPIVVSIWLEKENIVGSRKFNFSLRPFDSLIVIEQPELHLHPLLQYKFAAAIAKLSSLKSKRKIRFVFETHSNHIIEAFGDAIEREEIESKNLGITIFNKTDEGLTETKSSGFDEDGYLIDWPAGFLSA</sequence>
<dbReference type="STRING" id="376427.SAMN04487954_1234"/>
<feature type="domain" description="Endonuclease GajA/Old nuclease/RecF-like AAA" evidence="1">
    <location>
        <begin position="274"/>
        <end position="421"/>
    </location>
</feature>
<dbReference type="AlphaFoldDB" id="A0A1G9DTD7"/>
<accession>A0A1G9DTD7</accession>
<protein>
    <submittedName>
        <fullName evidence="2">Predicted ATPase</fullName>
    </submittedName>
</protein>
<evidence type="ECO:0000313" key="3">
    <source>
        <dbReference type="Proteomes" id="UP000198525"/>
    </source>
</evidence>
<evidence type="ECO:0000313" key="2">
    <source>
        <dbReference type="EMBL" id="SDK67138.1"/>
    </source>
</evidence>
<dbReference type="Proteomes" id="UP000198525">
    <property type="component" value="Unassembled WGS sequence"/>
</dbReference>
<reference evidence="2 3" key="1">
    <citation type="submission" date="2016-10" db="EMBL/GenBank/DDBJ databases">
        <authorList>
            <person name="de Groot N.N."/>
        </authorList>
    </citation>
    <scope>NUCLEOTIDE SEQUENCE [LARGE SCALE GENOMIC DNA]</scope>
    <source>
        <strain evidence="2 3">CGMCC 1.6133</strain>
    </source>
</reference>
<dbReference type="Pfam" id="PF13175">
    <property type="entry name" value="AAA_15"/>
    <property type="match status" value="1"/>
</dbReference>
<dbReference type="InterPro" id="IPR051396">
    <property type="entry name" value="Bact_Antivir_Def_Nuclease"/>
</dbReference>
<proteinExistence type="predicted"/>
<dbReference type="InterPro" id="IPR041685">
    <property type="entry name" value="AAA_GajA/Old/RecF-like"/>
</dbReference>
<evidence type="ECO:0000259" key="1">
    <source>
        <dbReference type="Pfam" id="PF13175"/>
    </source>
</evidence>
<gene>
    <name evidence="2" type="ORF">SAMN04487954_1234</name>
</gene>
<dbReference type="EMBL" id="FNES01000023">
    <property type="protein sequence ID" value="SDK67138.1"/>
    <property type="molecule type" value="Genomic_DNA"/>
</dbReference>